<feature type="transmembrane region" description="Helical" evidence="3">
    <location>
        <begin position="12"/>
        <end position="31"/>
    </location>
</feature>
<dbReference type="NCBIfam" id="TIGR00350">
    <property type="entry name" value="lytR_cpsA_psr"/>
    <property type="match status" value="1"/>
</dbReference>
<keyword evidence="3" id="KW-1133">Transmembrane helix</keyword>
<feature type="compositionally biased region" description="Low complexity" evidence="2">
    <location>
        <begin position="381"/>
        <end position="391"/>
    </location>
</feature>
<accession>A0A8I0AM11</accession>
<dbReference type="Pfam" id="PF03816">
    <property type="entry name" value="LytR_cpsA_psr"/>
    <property type="match status" value="1"/>
</dbReference>
<gene>
    <name evidence="5" type="ORF">H8S54_17870</name>
</gene>
<comment type="similarity">
    <text evidence="1">Belongs to the LytR/CpsA/Psr (LCP) family.</text>
</comment>
<protein>
    <submittedName>
        <fullName evidence="5">LCP family protein</fullName>
    </submittedName>
</protein>
<evidence type="ECO:0000259" key="4">
    <source>
        <dbReference type="Pfam" id="PF03816"/>
    </source>
</evidence>
<dbReference type="EMBL" id="JACOOT010000040">
    <property type="protein sequence ID" value="MBC5652908.1"/>
    <property type="molecule type" value="Genomic_DNA"/>
</dbReference>
<keyword evidence="3" id="KW-0472">Membrane</keyword>
<dbReference type="InterPro" id="IPR004474">
    <property type="entry name" value="LytR_CpsA_psr"/>
</dbReference>
<evidence type="ECO:0000313" key="5">
    <source>
        <dbReference type="EMBL" id="MBC5652908.1"/>
    </source>
</evidence>
<evidence type="ECO:0000256" key="2">
    <source>
        <dbReference type="SAM" id="MobiDB-lite"/>
    </source>
</evidence>
<keyword evidence="3" id="KW-0812">Transmembrane</keyword>
<proteinExistence type="inferred from homology"/>
<feature type="domain" description="Cell envelope-related transcriptional attenuator" evidence="4">
    <location>
        <begin position="83"/>
        <end position="251"/>
    </location>
</feature>
<feature type="region of interest" description="Disordered" evidence="2">
    <location>
        <begin position="362"/>
        <end position="420"/>
    </location>
</feature>
<dbReference type="Gene3D" id="3.40.630.190">
    <property type="entry name" value="LCP protein"/>
    <property type="match status" value="1"/>
</dbReference>
<reference evidence="5 6" key="1">
    <citation type="submission" date="2020-08" db="EMBL/GenBank/DDBJ databases">
        <title>Genome public.</title>
        <authorList>
            <person name="Liu C."/>
            <person name="Sun Q."/>
        </authorList>
    </citation>
    <scope>NUCLEOTIDE SEQUENCE [LARGE SCALE GENOMIC DNA]</scope>
    <source>
        <strain evidence="5 6">BX17</strain>
    </source>
</reference>
<feature type="compositionally biased region" description="Acidic residues" evidence="2">
    <location>
        <begin position="392"/>
        <end position="420"/>
    </location>
</feature>
<sequence length="420" mass="46321">MARPGKKRKTALFIVEILCLLLFIGGLYVYGQIDSRLNKIETPQLDESKIVTNVTAPQMTGYTTYALFAIDKRSKNAALDAQNSDTIIVASINNDTKEVKLASIYRDTLLNIGNDTYTKANAAYAYGGPEQAISMLNTMLDLNITDYVTVNFSAMAEAVDALGGLDLPLSYAEMVFMNDYCIETSEETGKSYTPVELPDPKPVDEEAALGEYHLNGVQVVSYCRIRYTSSMDMGRTERQRRVIGLMVDKAKKAGITTIFNIMDQVFPLITTSVSKTELLNMVPSLIGYNIADTTGFPSKYKFADVKNASMVVADTLEENVKELHAFLYGADESYEPSQNIIEANDKIIELVGGADTLVDEAPAVTSDDTSSDVVWQGDGSGNYDYNDYSSDYSDDYSDDYSSDYSDNDYSDDGFEDGSEY</sequence>
<evidence type="ECO:0000313" key="6">
    <source>
        <dbReference type="Proteomes" id="UP000652847"/>
    </source>
</evidence>
<comment type="caution">
    <text evidence="5">The sequence shown here is derived from an EMBL/GenBank/DDBJ whole genome shotgun (WGS) entry which is preliminary data.</text>
</comment>
<organism evidence="5 6">
    <name type="scientific">Blautia segnis</name>
    <dbReference type="NCBI Taxonomy" id="2763030"/>
    <lineage>
        <taxon>Bacteria</taxon>
        <taxon>Bacillati</taxon>
        <taxon>Bacillota</taxon>
        <taxon>Clostridia</taxon>
        <taxon>Lachnospirales</taxon>
        <taxon>Lachnospiraceae</taxon>
        <taxon>Blautia</taxon>
    </lineage>
</organism>
<dbReference type="InterPro" id="IPR050922">
    <property type="entry name" value="LytR/CpsA/Psr_CW_biosynth"/>
</dbReference>
<evidence type="ECO:0000256" key="1">
    <source>
        <dbReference type="ARBA" id="ARBA00006068"/>
    </source>
</evidence>
<evidence type="ECO:0000256" key="3">
    <source>
        <dbReference type="SAM" id="Phobius"/>
    </source>
</evidence>
<dbReference type="PANTHER" id="PTHR33392">
    <property type="entry name" value="POLYISOPRENYL-TEICHOIC ACID--PEPTIDOGLYCAN TEICHOIC ACID TRANSFERASE TAGU"/>
    <property type="match status" value="1"/>
</dbReference>
<dbReference type="Proteomes" id="UP000652847">
    <property type="component" value="Unassembled WGS sequence"/>
</dbReference>
<dbReference type="PANTHER" id="PTHR33392:SF6">
    <property type="entry name" value="POLYISOPRENYL-TEICHOIC ACID--PEPTIDOGLYCAN TEICHOIC ACID TRANSFERASE TAGU"/>
    <property type="match status" value="1"/>
</dbReference>
<dbReference type="AlphaFoldDB" id="A0A8I0AM11"/>
<name>A0A8I0AM11_9FIRM</name>
<keyword evidence="6" id="KW-1185">Reference proteome</keyword>
<dbReference type="RefSeq" id="WP_117853213.1">
    <property type="nucleotide sequence ID" value="NZ_JACOOT010000040.1"/>
</dbReference>